<comment type="pathway">
    <text evidence="4">Polyol metabolism; glycerol degradation via glycerol kinase pathway; glycerone phosphate from sn-glycerol 3-phosphate (anaerobic route): step 1/1.</text>
</comment>
<keyword evidence="10" id="KW-0274">FAD</keyword>
<dbReference type="OrthoDB" id="9801699at2"/>
<comment type="similarity">
    <text evidence="5 15">Belongs to the FAD-dependent glycerol-3-phosphate dehydrogenase family.</text>
</comment>
<evidence type="ECO:0000313" key="19">
    <source>
        <dbReference type="Proteomes" id="UP000477739"/>
    </source>
</evidence>
<comment type="subunit">
    <text evidence="6">Composed of a catalytic GlpA/B dimer and of membrane bound GlpC.</text>
</comment>
<organism evidence="18 19">
    <name type="scientific">Intestinirhabdus alba</name>
    <dbReference type="NCBI Taxonomy" id="2899544"/>
    <lineage>
        <taxon>Bacteria</taxon>
        <taxon>Pseudomonadati</taxon>
        <taxon>Pseudomonadota</taxon>
        <taxon>Gammaproteobacteria</taxon>
        <taxon>Enterobacterales</taxon>
        <taxon>Enterobacteriaceae</taxon>
        <taxon>Intestinirhabdus</taxon>
    </lineage>
</organism>
<evidence type="ECO:0000256" key="11">
    <source>
        <dbReference type="ARBA" id="ARBA00023002"/>
    </source>
</evidence>
<dbReference type="GO" id="GO:0010181">
    <property type="term" value="F:FMN binding"/>
    <property type="evidence" value="ECO:0007669"/>
    <property type="project" value="InterPro"/>
</dbReference>
<dbReference type="GO" id="GO:0009331">
    <property type="term" value="C:glycerol-3-phosphate dehydrogenase (FAD) complex"/>
    <property type="evidence" value="ECO:0007669"/>
    <property type="project" value="UniProtKB-UniRule"/>
</dbReference>
<keyword evidence="9 15" id="KW-0285">Flavoprotein</keyword>
<dbReference type="FunFam" id="3.50.50.60:FF:000096">
    <property type="entry name" value="Glycerol-3-phosphate dehydrogenase"/>
    <property type="match status" value="1"/>
</dbReference>
<sequence length="542" mass="58945">MKSRDAQTGDVIIIGGGATGAGIARDCALRGLRAILVERHDIATGATGRNHGLLHSGARYAVTDAESARECISENQILKRIARHCVEPTDGLFITLPEDDLGFQATFIRACEAAGIRAEAIDPQQARLIEPAVNPQLIGAVKVPDGTVDPFRLTAANMLDAREHGATILTAHEVIGLIREGATVCGVHLRNHLTGETLSLHAPVVVNAAGIWGQRIAEYADLNIRMFPAKGSLLIVDHRINQHVINRCRKPSDADILVPGDTISLIGTTSTHIDYRDIDSNRVTADEVDILLREGEKLAPVMAQTRILRAYSGVRPLVASDNDPSGRNVSRGIVLFDHAERDGLDGFITITGGKLMTYRLMAEWATDAVCRKLGNSRPCTTAEAPLPGSHEPTENTLKRIISLPAPLRGSAVYRHGDRTPAWLSEGRHHRSVVCECEAVTAGEVQYAVENLNVHSLLDLRRRTRVGMGTCQGELCACRAAGLLQRFNITTPAQSLTQLSDFLNERWKGVQPIAWGDALRESEFTRWVYQGLCGLEKEPGDEI</sequence>
<keyword evidence="12" id="KW-0472">Membrane</keyword>
<gene>
    <name evidence="18" type="primary">glpA</name>
    <name evidence="18" type="ORF">GJV78_09320</name>
</gene>
<dbReference type="PANTHER" id="PTHR11985:SF35">
    <property type="entry name" value="ANAEROBIC GLYCEROL-3-PHOSPHATE DEHYDROGENASE SUBUNIT A"/>
    <property type="match status" value="1"/>
</dbReference>
<dbReference type="InterPro" id="IPR017752">
    <property type="entry name" value="G3P_DH_GlpA_su"/>
</dbReference>
<dbReference type="AlphaFoldDB" id="A0A6L6IKN6"/>
<evidence type="ECO:0000256" key="9">
    <source>
        <dbReference type="ARBA" id="ARBA00022630"/>
    </source>
</evidence>
<dbReference type="EMBL" id="WMJZ01000010">
    <property type="protein sequence ID" value="MTH46447.1"/>
    <property type="molecule type" value="Genomic_DNA"/>
</dbReference>
<dbReference type="PROSITE" id="PS00977">
    <property type="entry name" value="FAD_G3PDH_1"/>
    <property type="match status" value="1"/>
</dbReference>
<dbReference type="RefSeq" id="WP_155108075.1">
    <property type="nucleotide sequence ID" value="NZ_WMJZ01000010.1"/>
</dbReference>
<dbReference type="CDD" id="cd19946">
    <property type="entry name" value="GlpA-like_Fer2_BFD-like"/>
    <property type="match status" value="1"/>
</dbReference>
<comment type="function">
    <text evidence="14">Conversion of glycerol 3-phosphate to dihydroxyacetone. Uses fumarate or nitrate as electron acceptor.</text>
</comment>
<dbReference type="GO" id="GO:0004368">
    <property type="term" value="F:glycerol-3-phosphate dehydrogenase (quinone) activity"/>
    <property type="evidence" value="ECO:0007669"/>
    <property type="project" value="UniProtKB-EC"/>
</dbReference>
<dbReference type="GO" id="GO:0050660">
    <property type="term" value="F:flavin adenine dinucleotide binding"/>
    <property type="evidence" value="ECO:0007669"/>
    <property type="project" value="InterPro"/>
</dbReference>
<dbReference type="FunFam" id="3.50.50.60:FF:000106">
    <property type="entry name" value="Glycerol-3-phosphate dehydrogenase"/>
    <property type="match status" value="1"/>
</dbReference>
<dbReference type="PROSITE" id="PS00978">
    <property type="entry name" value="FAD_G3PDH_2"/>
    <property type="match status" value="1"/>
</dbReference>
<dbReference type="Pfam" id="PF04324">
    <property type="entry name" value="Fer2_BFD"/>
    <property type="match status" value="1"/>
</dbReference>
<evidence type="ECO:0000256" key="2">
    <source>
        <dbReference type="ARBA" id="ARBA00001974"/>
    </source>
</evidence>
<comment type="cofactor">
    <cofactor evidence="1">
        <name>FMN</name>
        <dbReference type="ChEBI" id="CHEBI:58210"/>
    </cofactor>
</comment>
<dbReference type="Gene3D" id="1.10.10.1100">
    <property type="entry name" value="BFD-like [2Fe-2S]-binding domain"/>
    <property type="match status" value="1"/>
</dbReference>
<feature type="domain" description="BFD-like [2Fe-2S]-binding" evidence="17">
    <location>
        <begin position="432"/>
        <end position="484"/>
    </location>
</feature>
<dbReference type="EC" id="1.1.5.3" evidence="15"/>
<dbReference type="Gene3D" id="3.50.50.60">
    <property type="entry name" value="FAD/NAD(P)-binding domain"/>
    <property type="match status" value="3"/>
</dbReference>
<evidence type="ECO:0000256" key="12">
    <source>
        <dbReference type="ARBA" id="ARBA00023136"/>
    </source>
</evidence>
<evidence type="ECO:0000313" key="18">
    <source>
        <dbReference type="EMBL" id="MTH46447.1"/>
    </source>
</evidence>
<evidence type="ECO:0000256" key="8">
    <source>
        <dbReference type="ARBA" id="ARBA00022519"/>
    </source>
</evidence>
<feature type="domain" description="FAD dependent oxidoreductase" evidence="16">
    <location>
        <begin position="10"/>
        <end position="359"/>
    </location>
</feature>
<evidence type="ECO:0000256" key="3">
    <source>
        <dbReference type="ARBA" id="ARBA00004417"/>
    </source>
</evidence>
<dbReference type="SUPFAM" id="SSF51905">
    <property type="entry name" value="FAD/NAD(P)-binding domain"/>
    <property type="match status" value="1"/>
</dbReference>
<dbReference type="InterPro" id="IPR006076">
    <property type="entry name" value="FAD-dep_OxRdtase"/>
</dbReference>
<comment type="subcellular location">
    <subcellularLocation>
        <location evidence="3">Cell inner membrane</location>
        <topology evidence="3">Peripheral membrane protein</topology>
    </subcellularLocation>
</comment>
<evidence type="ECO:0000256" key="15">
    <source>
        <dbReference type="RuleBase" id="RU361217"/>
    </source>
</evidence>
<comment type="catalytic activity">
    <reaction evidence="13 15">
        <text>a quinone + sn-glycerol 3-phosphate = dihydroxyacetone phosphate + a quinol</text>
        <dbReference type="Rhea" id="RHEA:18977"/>
        <dbReference type="ChEBI" id="CHEBI:24646"/>
        <dbReference type="ChEBI" id="CHEBI:57597"/>
        <dbReference type="ChEBI" id="CHEBI:57642"/>
        <dbReference type="ChEBI" id="CHEBI:132124"/>
        <dbReference type="EC" id="1.1.5.3"/>
    </reaction>
</comment>
<evidence type="ECO:0000256" key="4">
    <source>
        <dbReference type="ARBA" id="ARBA00005157"/>
    </source>
</evidence>
<dbReference type="PANTHER" id="PTHR11985">
    <property type="entry name" value="GLYCEROL-3-PHOSPHATE DEHYDROGENASE"/>
    <property type="match status" value="1"/>
</dbReference>
<dbReference type="InterPro" id="IPR041854">
    <property type="entry name" value="BFD-like_2Fe2S-bd_dom_sf"/>
</dbReference>
<dbReference type="Pfam" id="PF01266">
    <property type="entry name" value="DAO"/>
    <property type="match status" value="1"/>
</dbReference>
<evidence type="ECO:0000256" key="6">
    <source>
        <dbReference type="ARBA" id="ARBA00011331"/>
    </source>
</evidence>
<evidence type="ECO:0000259" key="17">
    <source>
        <dbReference type="Pfam" id="PF04324"/>
    </source>
</evidence>
<dbReference type="UniPathway" id="UPA00618">
    <property type="reaction ID" value="UER00673"/>
</dbReference>
<keyword evidence="11 15" id="KW-0560">Oxidoreductase</keyword>
<dbReference type="GO" id="GO:0019563">
    <property type="term" value="P:glycerol catabolic process"/>
    <property type="evidence" value="ECO:0007669"/>
    <property type="project" value="UniProtKB-UniPathway"/>
</dbReference>
<protein>
    <recommendedName>
        <fullName evidence="15">Glycerol-3-phosphate dehydrogenase</fullName>
        <ecNumber evidence="15">1.1.5.3</ecNumber>
    </recommendedName>
</protein>
<reference evidence="18 19" key="1">
    <citation type="submission" date="2019-11" db="EMBL/GenBank/DDBJ databases">
        <title>Escherichia alba sp. nov. isolated from the gut of plastic-eating superworms Zophobas atratus.</title>
        <authorList>
            <person name="Yang Y."/>
        </authorList>
    </citation>
    <scope>NUCLEOTIDE SEQUENCE [LARGE SCALE GENOMIC DNA]</scope>
    <source>
        <strain evidence="19">BIT-B35</strain>
    </source>
</reference>
<dbReference type="GO" id="GO:0005886">
    <property type="term" value="C:plasma membrane"/>
    <property type="evidence" value="ECO:0007669"/>
    <property type="project" value="UniProtKB-SubCell"/>
</dbReference>
<evidence type="ECO:0000256" key="5">
    <source>
        <dbReference type="ARBA" id="ARBA00007330"/>
    </source>
</evidence>
<accession>A0A6L6IKN6</accession>
<evidence type="ECO:0000256" key="14">
    <source>
        <dbReference type="ARBA" id="ARBA00054400"/>
    </source>
</evidence>
<dbReference type="InterPro" id="IPR036188">
    <property type="entry name" value="FAD/NAD-bd_sf"/>
</dbReference>
<dbReference type="PRINTS" id="PR01001">
    <property type="entry name" value="FADG3PDH"/>
</dbReference>
<comment type="caution">
    <text evidence="18">The sequence shown here is derived from an EMBL/GenBank/DDBJ whole genome shotgun (WGS) entry which is preliminary data.</text>
</comment>
<dbReference type="GO" id="GO:0046168">
    <property type="term" value="P:glycerol-3-phosphate catabolic process"/>
    <property type="evidence" value="ECO:0007669"/>
    <property type="project" value="TreeGrafter"/>
</dbReference>
<dbReference type="InterPro" id="IPR007419">
    <property type="entry name" value="BFD-like_2Fe2S-bd_dom"/>
</dbReference>
<dbReference type="NCBIfam" id="NF008313">
    <property type="entry name" value="PRK11101.1"/>
    <property type="match status" value="1"/>
</dbReference>
<dbReference type="FunFam" id="3.50.50.60:FF:000102">
    <property type="entry name" value="Glycerol-3-phosphate dehydrogenase"/>
    <property type="match status" value="1"/>
</dbReference>
<keyword evidence="8" id="KW-0997">Cell inner membrane</keyword>
<evidence type="ECO:0000259" key="16">
    <source>
        <dbReference type="Pfam" id="PF01266"/>
    </source>
</evidence>
<evidence type="ECO:0000256" key="10">
    <source>
        <dbReference type="ARBA" id="ARBA00022827"/>
    </source>
</evidence>
<evidence type="ECO:0000256" key="13">
    <source>
        <dbReference type="ARBA" id="ARBA00049055"/>
    </source>
</evidence>
<evidence type="ECO:0000256" key="7">
    <source>
        <dbReference type="ARBA" id="ARBA00022475"/>
    </source>
</evidence>
<dbReference type="FunFam" id="1.10.10.1100:FF:000003">
    <property type="entry name" value="Glycerol-3-phosphate dehydrogenase"/>
    <property type="match status" value="1"/>
</dbReference>
<dbReference type="InterPro" id="IPR000447">
    <property type="entry name" value="G3P_DH_FAD-dep"/>
</dbReference>
<dbReference type="Proteomes" id="UP000477739">
    <property type="component" value="Unassembled WGS sequence"/>
</dbReference>
<keyword evidence="7" id="KW-1003">Cell membrane</keyword>
<evidence type="ECO:0000256" key="1">
    <source>
        <dbReference type="ARBA" id="ARBA00001917"/>
    </source>
</evidence>
<name>A0A6L6IKN6_9ENTR</name>
<comment type="cofactor">
    <cofactor evidence="2 15">
        <name>FAD</name>
        <dbReference type="ChEBI" id="CHEBI:57692"/>
    </cofactor>
</comment>
<keyword evidence="19" id="KW-1185">Reference proteome</keyword>
<dbReference type="NCBIfam" id="TIGR03377">
    <property type="entry name" value="glycerol3P_GlpA"/>
    <property type="match status" value="1"/>
</dbReference>
<proteinExistence type="inferred from homology"/>